<comment type="caution">
    <text evidence="2">The sequence shown here is derived from an EMBL/GenBank/DDBJ whole genome shotgun (WGS) entry which is preliminary data.</text>
</comment>
<accession>A0A8T2TA08</accession>
<protein>
    <submittedName>
        <fullName evidence="2">Uncharacterized protein</fullName>
    </submittedName>
</protein>
<keyword evidence="3" id="KW-1185">Reference proteome</keyword>
<feature type="transmembrane region" description="Helical" evidence="1">
    <location>
        <begin position="46"/>
        <end position="70"/>
    </location>
</feature>
<reference evidence="2" key="1">
    <citation type="submission" date="2021-08" db="EMBL/GenBank/DDBJ databases">
        <title>WGS assembly of Ceratopteris richardii.</title>
        <authorList>
            <person name="Marchant D.B."/>
            <person name="Chen G."/>
            <person name="Jenkins J."/>
            <person name="Shu S."/>
            <person name="Leebens-Mack J."/>
            <person name="Grimwood J."/>
            <person name="Schmutz J."/>
            <person name="Soltis P."/>
            <person name="Soltis D."/>
            <person name="Chen Z.-H."/>
        </authorList>
    </citation>
    <scope>NUCLEOTIDE SEQUENCE</scope>
    <source>
        <strain evidence="2">Whitten #5841</strain>
        <tissue evidence="2">Leaf</tissue>
    </source>
</reference>
<keyword evidence="1" id="KW-0472">Membrane</keyword>
<feature type="transmembrane region" description="Helical" evidence="1">
    <location>
        <begin position="12"/>
        <end position="34"/>
    </location>
</feature>
<feature type="transmembrane region" description="Helical" evidence="1">
    <location>
        <begin position="76"/>
        <end position="98"/>
    </location>
</feature>
<keyword evidence="1" id="KW-1133">Transmembrane helix</keyword>
<proteinExistence type="predicted"/>
<sequence>MGSPFMQSIDPNLLLAMNSFSMALTLITLAEFTTIRGSHHHCSVRLEWLLLSIFIVMFWLSFVGCCAPMGPSSRLSWLYIFLLLSAIILHIALVIYAFRFKIHGFSTSAHVPSAFLGSNNCKQELLSKFKKDWGTIAVTSLVSLGILSGVLVLGCYGLYRNSSTW</sequence>
<feature type="transmembrane region" description="Helical" evidence="1">
    <location>
        <begin position="136"/>
        <end position="159"/>
    </location>
</feature>
<organism evidence="2 3">
    <name type="scientific">Ceratopteris richardii</name>
    <name type="common">Triangle waterfern</name>
    <dbReference type="NCBI Taxonomy" id="49495"/>
    <lineage>
        <taxon>Eukaryota</taxon>
        <taxon>Viridiplantae</taxon>
        <taxon>Streptophyta</taxon>
        <taxon>Embryophyta</taxon>
        <taxon>Tracheophyta</taxon>
        <taxon>Polypodiopsida</taxon>
        <taxon>Polypodiidae</taxon>
        <taxon>Polypodiales</taxon>
        <taxon>Pteridineae</taxon>
        <taxon>Pteridaceae</taxon>
        <taxon>Parkerioideae</taxon>
        <taxon>Ceratopteris</taxon>
    </lineage>
</organism>
<evidence type="ECO:0000256" key="1">
    <source>
        <dbReference type="SAM" id="Phobius"/>
    </source>
</evidence>
<dbReference type="EMBL" id="CM035420">
    <property type="protein sequence ID" value="KAH7405153.1"/>
    <property type="molecule type" value="Genomic_DNA"/>
</dbReference>
<evidence type="ECO:0000313" key="2">
    <source>
        <dbReference type="EMBL" id="KAH7405153.1"/>
    </source>
</evidence>
<name>A0A8T2TA08_CERRI</name>
<dbReference type="Proteomes" id="UP000825935">
    <property type="component" value="Chromosome 15"/>
</dbReference>
<dbReference type="AlphaFoldDB" id="A0A8T2TA08"/>
<keyword evidence="1" id="KW-0812">Transmembrane</keyword>
<gene>
    <name evidence="2" type="ORF">KP509_15G058700</name>
</gene>
<evidence type="ECO:0000313" key="3">
    <source>
        <dbReference type="Proteomes" id="UP000825935"/>
    </source>
</evidence>